<dbReference type="AlphaFoldDB" id="A0AAV2BQN0"/>
<evidence type="ECO:0000313" key="1">
    <source>
        <dbReference type="EMBL" id="CAL1298583.1"/>
    </source>
</evidence>
<organism evidence="1 2">
    <name type="scientific">Larinioides sclopetarius</name>
    <dbReference type="NCBI Taxonomy" id="280406"/>
    <lineage>
        <taxon>Eukaryota</taxon>
        <taxon>Metazoa</taxon>
        <taxon>Ecdysozoa</taxon>
        <taxon>Arthropoda</taxon>
        <taxon>Chelicerata</taxon>
        <taxon>Arachnida</taxon>
        <taxon>Araneae</taxon>
        <taxon>Araneomorphae</taxon>
        <taxon>Entelegynae</taxon>
        <taxon>Araneoidea</taxon>
        <taxon>Araneidae</taxon>
        <taxon>Larinioides</taxon>
    </lineage>
</organism>
<evidence type="ECO:0000313" key="2">
    <source>
        <dbReference type="Proteomes" id="UP001497382"/>
    </source>
</evidence>
<sequence>MPTSREDLDETIRKSNSLLNELLFKTFFRRSFKDPEFQWKDVRCLDFLIA</sequence>
<name>A0AAV2BQN0_9ARAC</name>
<protein>
    <submittedName>
        <fullName evidence="1">Uncharacterized protein</fullName>
    </submittedName>
</protein>
<gene>
    <name evidence="1" type="ORF">LARSCL_LOCUS20897</name>
</gene>
<keyword evidence="2" id="KW-1185">Reference proteome</keyword>
<dbReference type="Proteomes" id="UP001497382">
    <property type="component" value="Unassembled WGS sequence"/>
</dbReference>
<dbReference type="EMBL" id="CAXIEN010000465">
    <property type="protein sequence ID" value="CAL1298583.1"/>
    <property type="molecule type" value="Genomic_DNA"/>
</dbReference>
<reference evidence="1 2" key="1">
    <citation type="submission" date="2024-04" db="EMBL/GenBank/DDBJ databases">
        <authorList>
            <person name="Rising A."/>
            <person name="Reimegard J."/>
            <person name="Sonavane S."/>
            <person name="Akerstrom W."/>
            <person name="Nylinder S."/>
            <person name="Hedman E."/>
            <person name="Kallberg Y."/>
        </authorList>
    </citation>
    <scope>NUCLEOTIDE SEQUENCE [LARGE SCALE GENOMIC DNA]</scope>
</reference>
<accession>A0AAV2BQN0</accession>
<proteinExistence type="predicted"/>
<comment type="caution">
    <text evidence="1">The sequence shown here is derived from an EMBL/GenBank/DDBJ whole genome shotgun (WGS) entry which is preliminary data.</text>
</comment>